<dbReference type="OrthoDB" id="9780180at2"/>
<evidence type="ECO:0000313" key="2">
    <source>
        <dbReference type="EMBL" id="PAU74826.1"/>
    </source>
</evidence>
<keyword evidence="1" id="KW-0732">Signal</keyword>
<dbReference type="PANTHER" id="PTHR42941:SF1">
    <property type="entry name" value="SLL1037 PROTEIN"/>
    <property type="match status" value="1"/>
</dbReference>
<dbReference type="PANTHER" id="PTHR42941">
    <property type="entry name" value="SLL1037 PROTEIN"/>
    <property type="match status" value="1"/>
</dbReference>
<dbReference type="Gene3D" id="3.40.190.10">
    <property type="entry name" value="Periplasmic binding protein-like II"/>
    <property type="match status" value="2"/>
</dbReference>
<reference evidence="2 3" key="1">
    <citation type="submission" date="2017-08" db="EMBL/GenBank/DDBJ databases">
        <title>Halomonas alkalisoli sp. nov., isolated from saline alkaline soil.</title>
        <authorList>
            <person name="Wang D."/>
            <person name="Zhang G."/>
        </authorList>
    </citation>
    <scope>NUCLEOTIDE SEQUENCE [LARGE SCALE GENOMIC DNA]</scope>
    <source>
        <strain evidence="2 3">WRN001</strain>
    </source>
</reference>
<proteinExistence type="predicted"/>
<protein>
    <recommendedName>
        <fullName evidence="4">TAXI family TRAP transporter solute-binding subunit</fullName>
    </recommendedName>
</protein>
<dbReference type="Pfam" id="PF16868">
    <property type="entry name" value="NMT1_3"/>
    <property type="match status" value="1"/>
</dbReference>
<keyword evidence="3" id="KW-1185">Reference proteome</keyword>
<evidence type="ECO:0008006" key="4">
    <source>
        <dbReference type="Google" id="ProtNLM"/>
    </source>
</evidence>
<dbReference type="AlphaFoldDB" id="A0A2A2ENX5"/>
<comment type="caution">
    <text evidence="2">The sequence shown here is derived from an EMBL/GenBank/DDBJ whole genome shotgun (WGS) entry which is preliminary data.</text>
</comment>
<accession>A0A2A2ENX5</accession>
<dbReference type="InterPro" id="IPR011852">
    <property type="entry name" value="TRAP_TAXI"/>
</dbReference>
<evidence type="ECO:0000313" key="3">
    <source>
        <dbReference type="Proteomes" id="UP000217771"/>
    </source>
</evidence>
<dbReference type="EMBL" id="NSKB01000008">
    <property type="protein sequence ID" value="PAU74826.1"/>
    <property type="molecule type" value="Genomic_DNA"/>
</dbReference>
<sequence>MRMRILAASLALWATAASAQAQTLELDGGGAVSITGIVPQAMATYTPKEGINLQVVTGQTLTRSLMRVAAGQLDSSVVPTPAFRAMQEGVGPYESHGDNARQLADSVRALSGLPGSTYHAIAWADSGIESWEDLRGTSVYIGPPAGIASLQITGMIEAASGLVEGEDYEGERAPWGIATQSFQDGHYDVLVISAPVGQQSLNELSLQRSIRILGIPDAVVGTPEWDAYTERAGMTYNTIPAGTYEGQVNADEDLLTAANVMFLAVHQDMEEDVAYRYTKAYRENIDAMKASNALLRAAETEDPFLGVNAPLHPGAVRYYREQGVEIPEALLTD</sequence>
<dbReference type="NCBIfam" id="TIGR02122">
    <property type="entry name" value="TRAP_TAXI"/>
    <property type="match status" value="1"/>
</dbReference>
<feature type="signal peptide" evidence="1">
    <location>
        <begin position="1"/>
        <end position="21"/>
    </location>
</feature>
<organism evidence="2 3">
    <name type="scientific">Halomonas salipaludis</name>
    <dbReference type="NCBI Taxonomy" id="2032625"/>
    <lineage>
        <taxon>Bacteria</taxon>
        <taxon>Pseudomonadati</taxon>
        <taxon>Pseudomonadota</taxon>
        <taxon>Gammaproteobacteria</taxon>
        <taxon>Oceanospirillales</taxon>
        <taxon>Halomonadaceae</taxon>
        <taxon>Halomonas</taxon>
    </lineage>
</organism>
<gene>
    <name evidence="2" type="ORF">CK498_19890</name>
</gene>
<evidence type="ECO:0000256" key="1">
    <source>
        <dbReference type="SAM" id="SignalP"/>
    </source>
</evidence>
<name>A0A2A2ENX5_9GAMM</name>
<dbReference type="SUPFAM" id="SSF53850">
    <property type="entry name" value="Periplasmic binding protein-like II"/>
    <property type="match status" value="1"/>
</dbReference>
<feature type="chain" id="PRO_5012539188" description="TAXI family TRAP transporter solute-binding subunit" evidence="1">
    <location>
        <begin position="22"/>
        <end position="333"/>
    </location>
</feature>
<dbReference type="Proteomes" id="UP000217771">
    <property type="component" value="Unassembled WGS sequence"/>
</dbReference>